<dbReference type="GO" id="GO:0012505">
    <property type="term" value="C:endomembrane system"/>
    <property type="evidence" value="ECO:0007669"/>
    <property type="project" value="UniProtKB-SubCell"/>
</dbReference>
<dbReference type="PANTHER" id="PTHR22762">
    <property type="entry name" value="ALPHA-GLUCOSIDASE"/>
    <property type="match status" value="1"/>
</dbReference>
<dbReference type="SMART" id="SM00018">
    <property type="entry name" value="PD"/>
    <property type="match status" value="1"/>
</dbReference>
<keyword evidence="6 8" id="KW-0326">Glycosidase</keyword>
<proteinExistence type="inferred from homology"/>
<dbReference type="InterPro" id="IPR000519">
    <property type="entry name" value="P_trefoil_dom"/>
</dbReference>
<dbReference type="Gene3D" id="4.10.110.10">
    <property type="entry name" value="Spasmolytic Protein, domain 1"/>
    <property type="match status" value="1"/>
</dbReference>
<protein>
    <recommendedName>
        <fullName evidence="10">P-type domain-containing protein</fullName>
    </recommendedName>
</protein>
<comment type="caution">
    <text evidence="12">The sequence shown here is derived from an EMBL/GenBank/DDBJ whole genome shotgun (WGS) entry which is preliminary data.</text>
</comment>
<evidence type="ECO:0000256" key="8">
    <source>
        <dbReference type="RuleBase" id="RU361185"/>
    </source>
</evidence>
<comment type="similarity">
    <text evidence="2 8">Belongs to the glycosyl hydrolase 31 family.</text>
</comment>
<dbReference type="Pfam" id="PF13802">
    <property type="entry name" value="Gal_mutarotas_2"/>
    <property type="match status" value="1"/>
</dbReference>
<keyword evidence="13" id="KW-1185">Reference proteome</keyword>
<dbReference type="PROSITE" id="PS51448">
    <property type="entry name" value="P_TREFOIL_2"/>
    <property type="match status" value="1"/>
</dbReference>
<dbReference type="SUPFAM" id="SSF57492">
    <property type="entry name" value="Trefoil"/>
    <property type="match status" value="1"/>
</dbReference>
<dbReference type="InterPro" id="IPR000322">
    <property type="entry name" value="Glyco_hydro_31_TIM"/>
</dbReference>
<dbReference type="Gene3D" id="3.20.20.80">
    <property type="entry name" value="Glycosidases"/>
    <property type="match status" value="1"/>
</dbReference>
<dbReference type="CDD" id="cd14752">
    <property type="entry name" value="GH31_N"/>
    <property type="match status" value="1"/>
</dbReference>
<dbReference type="CDD" id="cd06602">
    <property type="entry name" value="GH31_MGAM_SI_GAA"/>
    <property type="match status" value="1"/>
</dbReference>
<reference evidence="12" key="1">
    <citation type="submission" date="2021-02" db="EMBL/GenBank/DDBJ databases">
        <authorList>
            <person name="Nowell W R."/>
        </authorList>
    </citation>
    <scope>NUCLEOTIDE SEQUENCE</scope>
</reference>
<evidence type="ECO:0000256" key="5">
    <source>
        <dbReference type="ARBA" id="ARBA00023157"/>
    </source>
</evidence>
<evidence type="ECO:0000256" key="7">
    <source>
        <dbReference type="PROSITE-ProRule" id="PRU00779"/>
    </source>
</evidence>
<evidence type="ECO:0000256" key="6">
    <source>
        <dbReference type="ARBA" id="ARBA00023295"/>
    </source>
</evidence>
<organism evidence="12 13">
    <name type="scientific">Rotaria sordida</name>
    <dbReference type="NCBI Taxonomy" id="392033"/>
    <lineage>
        <taxon>Eukaryota</taxon>
        <taxon>Metazoa</taxon>
        <taxon>Spiralia</taxon>
        <taxon>Gnathifera</taxon>
        <taxon>Rotifera</taxon>
        <taxon>Eurotatoria</taxon>
        <taxon>Bdelloidea</taxon>
        <taxon>Philodinida</taxon>
        <taxon>Philodinidae</taxon>
        <taxon>Rotaria</taxon>
    </lineage>
</organism>
<dbReference type="SUPFAM" id="SSF51445">
    <property type="entry name" value="(Trans)glycosidases"/>
    <property type="match status" value="1"/>
</dbReference>
<dbReference type="CDD" id="cd00111">
    <property type="entry name" value="Trefoil"/>
    <property type="match status" value="1"/>
</dbReference>
<dbReference type="Pfam" id="PF21365">
    <property type="entry name" value="Glyco_hydro_31_3rd"/>
    <property type="match status" value="1"/>
</dbReference>
<evidence type="ECO:0000313" key="13">
    <source>
        <dbReference type="Proteomes" id="UP000663870"/>
    </source>
</evidence>
<dbReference type="PROSITE" id="PS00025">
    <property type="entry name" value="P_TREFOIL_1"/>
    <property type="match status" value="1"/>
</dbReference>
<keyword evidence="9" id="KW-0732">Signal</keyword>
<feature type="chain" id="PRO_5035687201" description="P-type domain-containing protein" evidence="9">
    <location>
        <begin position="22"/>
        <end position="897"/>
    </location>
</feature>
<dbReference type="Gene3D" id="2.60.40.1180">
    <property type="entry name" value="Golgi alpha-mannosidase II"/>
    <property type="match status" value="2"/>
</dbReference>
<dbReference type="InterPro" id="IPR011013">
    <property type="entry name" value="Gal_mutarotase_sf_dom"/>
</dbReference>
<dbReference type="GO" id="GO:0004558">
    <property type="term" value="F:alpha-1,4-glucosidase activity"/>
    <property type="evidence" value="ECO:0007669"/>
    <property type="project" value="TreeGrafter"/>
</dbReference>
<dbReference type="GO" id="GO:0005975">
    <property type="term" value="P:carbohydrate metabolic process"/>
    <property type="evidence" value="ECO:0007669"/>
    <property type="project" value="InterPro"/>
</dbReference>
<dbReference type="Pfam" id="PF00088">
    <property type="entry name" value="Trefoil"/>
    <property type="match status" value="1"/>
</dbReference>
<evidence type="ECO:0000256" key="4">
    <source>
        <dbReference type="ARBA" id="ARBA00023136"/>
    </source>
</evidence>
<name>A0A815G640_9BILA</name>
<dbReference type="SUPFAM" id="SSF74650">
    <property type="entry name" value="Galactose mutarotase-like"/>
    <property type="match status" value="1"/>
</dbReference>
<gene>
    <name evidence="12" type="ORF">JXQ802_LOCUS31262</name>
    <name evidence="11" type="ORF">PYM288_LOCUS20585</name>
</gene>
<feature type="signal peptide" evidence="9">
    <location>
        <begin position="1"/>
        <end position="21"/>
    </location>
</feature>
<evidence type="ECO:0000313" key="11">
    <source>
        <dbReference type="EMBL" id="CAF1118757.1"/>
    </source>
</evidence>
<dbReference type="PANTHER" id="PTHR22762:SF131">
    <property type="entry name" value="GLYCOSIDE HYDROLASE FAMILY 31 N-TERMINAL DOMAIN-CONTAINING PROTEIN"/>
    <property type="match status" value="1"/>
</dbReference>
<accession>A0A815G640</accession>
<dbReference type="EMBL" id="CAJNOL010001312">
    <property type="protein sequence ID" value="CAF1334907.1"/>
    <property type="molecule type" value="Genomic_DNA"/>
</dbReference>
<dbReference type="InterPro" id="IPR030459">
    <property type="entry name" value="Glyco_hydro_31_CS"/>
</dbReference>
<comment type="caution">
    <text evidence="7">Lacks conserved residue(s) required for the propagation of feature annotation.</text>
</comment>
<evidence type="ECO:0000259" key="10">
    <source>
        <dbReference type="PROSITE" id="PS51448"/>
    </source>
</evidence>
<keyword evidence="3 8" id="KW-0378">Hydrolase</keyword>
<evidence type="ECO:0000256" key="2">
    <source>
        <dbReference type="ARBA" id="ARBA00007806"/>
    </source>
</evidence>
<dbReference type="AlphaFoldDB" id="A0A815G640"/>
<keyword evidence="4" id="KW-0472">Membrane</keyword>
<dbReference type="InterPro" id="IPR013780">
    <property type="entry name" value="Glyco_hydro_b"/>
</dbReference>
<dbReference type="SUPFAM" id="SSF51011">
    <property type="entry name" value="Glycosyl hydrolase domain"/>
    <property type="match status" value="1"/>
</dbReference>
<evidence type="ECO:0000256" key="9">
    <source>
        <dbReference type="SAM" id="SignalP"/>
    </source>
</evidence>
<evidence type="ECO:0000256" key="1">
    <source>
        <dbReference type="ARBA" id="ARBA00004308"/>
    </source>
</evidence>
<feature type="domain" description="P-type" evidence="10">
    <location>
        <begin position="22"/>
        <end position="78"/>
    </location>
</feature>
<dbReference type="InterPro" id="IPR017853">
    <property type="entry name" value="GH"/>
</dbReference>
<dbReference type="Proteomes" id="UP000663854">
    <property type="component" value="Unassembled WGS sequence"/>
</dbReference>
<dbReference type="Proteomes" id="UP000663870">
    <property type="component" value="Unassembled WGS sequence"/>
</dbReference>
<dbReference type="InterPro" id="IPR048395">
    <property type="entry name" value="Glyco_hydro_31_C"/>
</dbReference>
<evidence type="ECO:0000256" key="3">
    <source>
        <dbReference type="ARBA" id="ARBA00022801"/>
    </source>
</evidence>
<keyword evidence="5" id="KW-1015">Disulfide bond</keyword>
<dbReference type="PROSITE" id="PS00707">
    <property type="entry name" value="GLYCOSYL_HYDROL_F31_2"/>
    <property type="match status" value="1"/>
</dbReference>
<dbReference type="InterPro" id="IPR017957">
    <property type="entry name" value="P_trefoil_CS"/>
</dbReference>
<dbReference type="InterPro" id="IPR044913">
    <property type="entry name" value="P_trefoil_dom_sf"/>
</dbReference>
<dbReference type="Pfam" id="PF01055">
    <property type="entry name" value="Glyco_hydro_31_2nd"/>
    <property type="match status" value="1"/>
</dbReference>
<dbReference type="EMBL" id="CAJNOH010000759">
    <property type="protein sequence ID" value="CAF1118757.1"/>
    <property type="molecule type" value="Genomic_DNA"/>
</dbReference>
<dbReference type="InterPro" id="IPR025887">
    <property type="entry name" value="Glyco_hydro_31_N_dom"/>
</dbReference>
<dbReference type="GO" id="GO:0030246">
    <property type="term" value="F:carbohydrate binding"/>
    <property type="evidence" value="ECO:0007669"/>
    <property type="project" value="InterPro"/>
</dbReference>
<sequence>MAHFSMIKWIMIIFFIWSISAQQCDQPVETARFDCHPEPFASSEKCLARYCCWKPIFSSTNHSTNSLEVNVPSCYYPRDFPTYKIITNESTVFGQRLTIVKQQSTYMPNEILNLTVDLLYETAQRFRLRIYDSTKKRFEVPLPVPVVGTKSNVTDYEVSLNQAPFAILVKRKSTGVTLFDSSTSPLIYADQFIKFSSYLSSPFLYGLGEHRQPLLINVTNEWRKLTFWTRDEYPVQNVNLYGVHPFHINVEMKSNTLINFHGHFFLNSNAMDVDLQPLPAISYTTIGGIIDLYLFTGPTAQDVIQQYWDVIGKPAMPPYWSLGFHLCRWGYNNIDNLRTVIQRMHDAQFPYDVQWTDIDAMRSNLDFTYDPTNFNGLPDLVRSLQSEGKHYVNIIDPGISPTQPPGTYPPYDEGLKRAIFMTKFNSTELIIGQVSPGLTVFPDFTNASTVEWWTNIAAAFHDIIPFDGIWNDKNEPLNGVDGSIDGCTNNSLDKPPFVPNVLDNSLSAKTLCPSAQHASSSHYNLHSMYGYFEAKATNLALKAIRHKRPFVLSRSTFPGSGQYAAHWTGDNRATFEDMYFSIPAILSFNMFGIPNVGVDVCGFFHDTTEELCTRWMQLGAFYPFMRNHNAAGDKDQDPAAFSWTSQQIMKQALLMRYSLSPFWYTLHYQATTLSKTLVQPLHFEFPNDNKTLGIDQQFLIGRAILVSPNLVSQTTTVHAYIPQDVWYEFSSGVKVKVIGVFTDLDAPLEKINVHVRGGFIIPMQIPGSNLMIGRGNPFTLLVAQSASENATGNLFWDDGDTIDSIEAKAYNYLEFSLVLNTLTIDTIVANYKDSPMRLELVRVLGVSKVVTSVTVNGKDHKDFFYNVFDQILIIYGLDMDMLVQPSQTIEWTTTTIN</sequence>
<evidence type="ECO:0000313" key="12">
    <source>
        <dbReference type="EMBL" id="CAF1334907.1"/>
    </source>
</evidence>
<comment type="subcellular location">
    <subcellularLocation>
        <location evidence="1">Endomembrane system</location>
    </subcellularLocation>
</comment>
<dbReference type="Gene3D" id="2.60.40.1760">
    <property type="entry name" value="glycosyl hydrolase (family 31)"/>
    <property type="match status" value="1"/>
</dbReference>